<feature type="transmembrane region" description="Helical" evidence="1">
    <location>
        <begin position="41"/>
        <end position="58"/>
    </location>
</feature>
<sequence length="83" mass="9536">MSVIEETGDERDPLFMRLLFLVPIIGWLFRDAVYGKSDAKYYFCANFFVGWALAIYFFGYPALIIPTLALVVLAFTWIVAVCR</sequence>
<name>A0A1U7JL25_9HYPH</name>
<keyword evidence="3" id="KW-1185">Reference proteome</keyword>
<dbReference type="EMBL" id="LVVZ01000005">
    <property type="protein sequence ID" value="OKL45429.1"/>
    <property type="molecule type" value="Genomic_DNA"/>
</dbReference>
<proteinExistence type="predicted"/>
<keyword evidence="1" id="KW-0472">Membrane</keyword>
<protein>
    <submittedName>
        <fullName evidence="2">Uncharacterized protein</fullName>
    </submittedName>
</protein>
<dbReference type="Proteomes" id="UP000185783">
    <property type="component" value="Unassembled WGS sequence"/>
</dbReference>
<feature type="transmembrane region" description="Helical" evidence="1">
    <location>
        <begin position="64"/>
        <end position="82"/>
    </location>
</feature>
<gene>
    <name evidence="2" type="ORF">A3843_03665</name>
</gene>
<feature type="transmembrane region" description="Helical" evidence="1">
    <location>
        <begin position="14"/>
        <end position="29"/>
    </location>
</feature>
<dbReference type="AlphaFoldDB" id="A0A1U7JL25"/>
<organism evidence="2 3">
    <name type="scientific">Pseudovibrio exalbescens</name>
    <dbReference type="NCBI Taxonomy" id="197461"/>
    <lineage>
        <taxon>Bacteria</taxon>
        <taxon>Pseudomonadati</taxon>
        <taxon>Pseudomonadota</taxon>
        <taxon>Alphaproteobacteria</taxon>
        <taxon>Hyphomicrobiales</taxon>
        <taxon>Stappiaceae</taxon>
        <taxon>Pseudovibrio</taxon>
    </lineage>
</organism>
<dbReference type="OrthoDB" id="8479738at2"/>
<evidence type="ECO:0000313" key="3">
    <source>
        <dbReference type="Proteomes" id="UP000185783"/>
    </source>
</evidence>
<dbReference type="RefSeq" id="WP_036487938.1">
    <property type="nucleotide sequence ID" value="NZ_LVVZ01000005.1"/>
</dbReference>
<keyword evidence="1" id="KW-1133">Transmembrane helix</keyword>
<accession>A0A1U7JL25</accession>
<reference evidence="2 3" key="1">
    <citation type="submission" date="2016-03" db="EMBL/GenBank/DDBJ databases">
        <title>Genome sequence of Nesiotobacter sp. nov., a moderately halophilic alphaproteobacterium isolated from the Yellow Sea, China.</title>
        <authorList>
            <person name="Zhang G."/>
            <person name="Zhang R."/>
        </authorList>
    </citation>
    <scope>NUCLEOTIDE SEQUENCE [LARGE SCALE GENOMIC DNA]</scope>
    <source>
        <strain evidence="2 3">WB1-6</strain>
    </source>
</reference>
<keyword evidence="1" id="KW-0812">Transmembrane</keyword>
<evidence type="ECO:0000313" key="2">
    <source>
        <dbReference type="EMBL" id="OKL45429.1"/>
    </source>
</evidence>
<comment type="caution">
    <text evidence="2">The sequence shown here is derived from an EMBL/GenBank/DDBJ whole genome shotgun (WGS) entry which is preliminary data.</text>
</comment>
<evidence type="ECO:0000256" key="1">
    <source>
        <dbReference type="SAM" id="Phobius"/>
    </source>
</evidence>